<evidence type="ECO:0000259" key="8">
    <source>
        <dbReference type="Pfam" id="PF04024"/>
    </source>
</evidence>
<feature type="region of interest" description="Disordered" evidence="6">
    <location>
        <begin position="62"/>
        <end position="113"/>
    </location>
</feature>
<comment type="caution">
    <text evidence="9">The sequence shown here is derived from an EMBL/GenBank/DDBJ whole genome shotgun (WGS) entry which is preliminary data.</text>
</comment>
<feature type="compositionally biased region" description="Polar residues" evidence="6">
    <location>
        <begin position="81"/>
        <end position="93"/>
    </location>
</feature>
<evidence type="ECO:0000313" key="9">
    <source>
        <dbReference type="EMBL" id="RSU04846.1"/>
    </source>
</evidence>
<comment type="subcellular location">
    <subcellularLocation>
        <location evidence="1">Cell membrane</location>
        <topology evidence="1">Single-pass membrane protein</topology>
    </subcellularLocation>
</comment>
<feature type="transmembrane region" description="Helical" evidence="7">
    <location>
        <begin position="12"/>
        <end position="28"/>
    </location>
</feature>
<dbReference type="Pfam" id="PF04024">
    <property type="entry name" value="PspC"/>
    <property type="match status" value="1"/>
</dbReference>
<feature type="transmembrane region" description="Helical" evidence="7">
    <location>
        <begin position="34"/>
        <end position="58"/>
    </location>
</feature>
<dbReference type="Proteomes" id="UP000287101">
    <property type="component" value="Unassembled WGS sequence"/>
</dbReference>
<feature type="domain" description="Phage shock protein PspC N-terminal" evidence="8">
    <location>
        <begin position="3"/>
        <end position="60"/>
    </location>
</feature>
<evidence type="ECO:0000313" key="10">
    <source>
        <dbReference type="Proteomes" id="UP000287101"/>
    </source>
</evidence>
<evidence type="ECO:0000256" key="4">
    <source>
        <dbReference type="ARBA" id="ARBA00022989"/>
    </source>
</evidence>
<evidence type="ECO:0000256" key="7">
    <source>
        <dbReference type="SAM" id="Phobius"/>
    </source>
</evidence>
<accession>A0A430ACA7</accession>
<evidence type="ECO:0000256" key="5">
    <source>
        <dbReference type="ARBA" id="ARBA00023136"/>
    </source>
</evidence>
<dbReference type="EMBL" id="NGJY01000001">
    <property type="protein sequence ID" value="RSU04846.1"/>
    <property type="molecule type" value="Genomic_DNA"/>
</dbReference>
<gene>
    <name evidence="9" type="ORF">CBF31_02170</name>
</gene>
<protein>
    <submittedName>
        <fullName evidence="9">PspC family transcriptional regulator</fullName>
    </submittedName>
</protein>
<organism evidence="9 10">
    <name type="scientific">Vagococcus fessus</name>
    <dbReference type="NCBI Taxonomy" id="120370"/>
    <lineage>
        <taxon>Bacteria</taxon>
        <taxon>Bacillati</taxon>
        <taxon>Bacillota</taxon>
        <taxon>Bacilli</taxon>
        <taxon>Lactobacillales</taxon>
        <taxon>Enterococcaceae</taxon>
        <taxon>Vagococcus</taxon>
    </lineage>
</organism>
<dbReference type="AlphaFoldDB" id="A0A430ACA7"/>
<dbReference type="InterPro" id="IPR007168">
    <property type="entry name" value="Phageshock_PspC_N"/>
</dbReference>
<dbReference type="PANTHER" id="PTHR33885:SF3">
    <property type="entry name" value="PHAGE SHOCK PROTEIN C"/>
    <property type="match status" value="1"/>
</dbReference>
<keyword evidence="2" id="KW-1003">Cell membrane</keyword>
<proteinExistence type="predicted"/>
<reference evidence="9 10" key="1">
    <citation type="submission" date="2017-05" db="EMBL/GenBank/DDBJ databases">
        <title>Vagococcus spp. assemblies.</title>
        <authorList>
            <person name="Gulvik C.A."/>
        </authorList>
    </citation>
    <scope>NUCLEOTIDE SEQUENCE [LARGE SCALE GENOMIC DNA]</scope>
    <source>
        <strain evidence="9 10">CCUG 41755</strain>
    </source>
</reference>
<evidence type="ECO:0000256" key="6">
    <source>
        <dbReference type="SAM" id="MobiDB-lite"/>
    </source>
</evidence>
<evidence type="ECO:0000256" key="1">
    <source>
        <dbReference type="ARBA" id="ARBA00004162"/>
    </source>
</evidence>
<name>A0A430ACA7_9ENTE</name>
<keyword evidence="10" id="KW-1185">Reference proteome</keyword>
<dbReference type="OrthoDB" id="9815286at2"/>
<keyword evidence="4 7" id="KW-1133">Transmembrane helix</keyword>
<sequence>MKKKLTKSRHNIVFSGVLGGIGEFIGIDPTILRVIFIILTFFGIGTPIVLYIILMVIIPADRTGRGPYDTFGSFKGREDSGYNQRNYGSNPYATGSKKRKEAEKVDDDDWSDF</sequence>
<dbReference type="RefSeq" id="WP_126830514.1">
    <property type="nucleotide sequence ID" value="NZ_CBCRYB010000002.1"/>
</dbReference>
<dbReference type="PANTHER" id="PTHR33885">
    <property type="entry name" value="PHAGE SHOCK PROTEIN C"/>
    <property type="match status" value="1"/>
</dbReference>
<keyword evidence="5 7" id="KW-0472">Membrane</keyword>
<evidence type="ECO:0000256" key="3">
    <source>
        <dbReference type="ARBA" id="ARBA00022692"/>
    </source>
</evidence>
<evidence type="ECO:0000256" key="2">
    <source>
        <dbReference type="ARBA" id="ARBA00022475"/>
    </source>
</evidence>
<dbReference type="InterPro" id="IPR052027">
    <property type="entry name" value="PspC"/>
</dbReference>
<dbReference type="GO" id="GO:0005886">
    <property type="term" value="C:plasma membrane"/>
    <property type="evidence" value="ECO:0007669"/>
    <property type="project" value="UniProtKB-SubCell"/>
</dbReference>
<feature type="compositionally biased region" description="Acidic residues" evidence="6">
    <location>
        <begin position="104"/>
        <end position="113"/>
    </location>
</feature>
<keyword evidence="3 7" id="KW-0812">Transmembrane</keyword>